<accession>A0A6J2XLY8</accession>
<evidence type="ECO:0000256" key="2">
    <source>
        <dbReference type="SAM" id="Phobius"/>
    </source>
</evidence>
<evidence type="ECO:0000256" key="1">
    <source>
        <dbReference type="SAM" id="MobiDB-lite"/>
    </source>
</evidence>
<evidence type="ECO:0000313" key="3">
    <source>
        <dbReference type="Proteomes" id="UP000504635"/>
    </source>
</evidence>
<name>A0A6J2XLY8_SITOR</name>
<feature type="region of interest" description="Disordered" evidence="1">
    <location>
        <begin position="54"/>
        <end position="100"/>
    </location>
</feature>
<dbReference type="AlphaFoldDB" id="A0A6J2XLY8"/>
<keyword evidence="2" id="KW-1133">Transmembrane helix</keyword>
<sequence>MSHCCSSGCRCSPKHHKHHPPRHHISTADKIATGAVVGGIVGTLVGTAVHNAIKQSKKEKNRVIPPSPVGPPPPYTLHQPNVPPPPPPSFQHSGAPPISQYNPPPPIYPDLPQQPYHKNPGLQYGVEVPVCNAGNPGLQYCVEVPVYNAGHCGCGSGQARCYPKPPRHGLPPCRHGYLIHGCQHCEGWKWN</sequence>
<dbReference type="GeneID" id="115879148"/>
<evidence type="ECO:0000313" key="4">
    <source>
        <dbReference type="RefSeq" id="XP_030751679.1"/>
    </source>
</evidence>
<dbReference type="RefSeq" id="XP_030751680.1">
    <property type="nucleotide sequence ID" value="XM_030895820.1"/>
</dbReference>
<dbReference type="Proteomes" id="UP000504635">
    <property type="component" value="Unplaced"/>
</dbReference>
<organism evidence="3 4">
    <name type="scientific">Sitophilus oryzae</name>
    <name type="common">Rice weevil</name>
    <name type="synonym">Curculio oryzae</name>
    <dbReference type="NCBI Taxonomy" id="7048"/>
    <lineage>
        <taxon>Eukaryota</taxon>
        <taxon>Metazoa</taxon>
        <taxon>Ecdysozoa</taxon>
        <taxon>Arthropoda</taxon>
        <taxon>Hexapoda</taxon>
        <taxon>Insecta</taxon>
        <taxon>Pterygota</taxon>
        <taxon>Neoptera</taxon>
        <taxon>Endopterygota</taxon>
        <taxon>Coleoptera</taxon>
        <taxon>Polyphaga</taxon>
        <taxon>Cucujiformia</taxon>
        <taxon>Curculionidae</taxon>
        <taxon>Dryophthorinae</taxon>
        <taxon>Sitophilus</taxon>
    </lineage>
</organism>
<dbReference type="KEGG" id="soy:115879148"/>
<proteinExistence type="predicted"/>
<feature type="compositionally biased region" description="Pro residues" evidence="1">
    <location>
        <begin position="65"/>
        <end position="89"/>
    </location>
</feature>
<protein>
    <submittedName>
        <fullName evidence="4 5">Pollen-specific leucine-rich repeat extensin-like protein 4 isoform X1</fullName>
    </submittedName>
</protein>
<evidence type="ECO:0000313" key="5">
    <source>
        <dbReference type="RefSeq" id="XP_030751680.1"/>
    </source>
</evidence>
<gene>
    <name evidence="4 5" type="primary">LOC115879148</name>
</gene>
<feature type="region of interest" description="Disordered" evidence="1">
    <location>
        <begin position="1"/>
        <end position="24"/>
    </location>
</feature>
<keyword evidence="2" id="KW-0812">Transmembrane</keyword>
<keyword evidence="2" id="KW-0472">Membrane</keyword>
<dbReference type="RefSeq" id="XP_030751679.1">
    <property type="nucleotide sequence ID" value="XM_030895819.1"/>
</dbReference>
<keyword evidence="3" id="KW-1185">Reference proteome</keyword>
<reference evidence="4 5" key="1">
    <citation type="submission" date="2025-04" db="UniProtKB">
        <authorList>
            <consortium name="RefSeq"/>
        </authorList>
    </citation>
    <scope>IDENTIFICATION</scope>
    <source>
        <tissue evidence="4 5">Gonads</tissue>
    </source>
</reference>
<feature type="transmembrane region" description="Helical" evidence="2">
    <location>
        <begin position="31"/>
        <end position="53"/>
    </location>
</feature>
<feature type="compositionally biased region" description="Basic residues" evidence="1">
    <location>
        <begin position="12"/>
        <end position="24"/>
    </location>
</feature>